<evidence type="ECO:0000313" key="4">
    <source>
        <dbReference type="Proteomes" id="UP000002457"/>
    </source>
</evidence>
<feature type="domain" description="Glycosyl transferase family 1" evidence="1">
    <location>
        <begin position="185"/>
        <end position="346"/>
    </location>
</feature>
<dbReference type="OrthoDB" id="132546at2157"/>
<dbReference type="eggNOG" id="arCOG01403">
    <property type="taxonomic scope" value="Archaea"/>
</dbReference>
<evidence type="ECO:0000313" key="3">
    <source>
        <dbReference type="EMBL" id="ACL17301.1"/>
    </source>
</evidence>
<dbReference type="GeneID" id="7270804"/>
<dbReference type="Pfam" id="PF13439">
    <property type="entry name" value="Glyco_transf_4"/>
    <property type="match status" value="1"/>
</dbReference>
<evidence type="ECO:0000259" key="1">
    <source>
        <dbReference type="Pfam" id="PF00534"/>
    </source>
</evidence>
<dbReference type="Pfam" id="PF00534">
    <property type="entry name" value="Glycos_transf_1"/>
    <property type="match status" value="1"/>
</dbReference>
<feature type="domain" description="Glycosyltransferase subfamily 4-like N-terminal" evidence="2">
    <location>
        <begin position="15"/>
        <end position="180"/>
    </location>
</feature>
<accession>B8GDF0</accession>
<dbReference type="InterPro" id="IPR001296">
    <property type="entry name" value="Glyco_trans_1"/>
</dbReference>
<dbReference type="PANTHER" id="PTHR45947:SF3">
    <property type="entry name" value="SULFOQUINOVOSYL TRANSFERASE SQD2"/>
    <property type="match status" value="1"/>
</dbReference>
<proteinExistence type="predicted"/>
<dbReference type="Proteomes" id="UP000002457">
    <property type="component" value="Chromosome"/>
</dbReference>
<dbReference type="EMBL" id="CP001338">
    <property type="protein sequence ID" value="ACL17301.1"/>
    <property type="molecule type" value="Genomic_DNA"/>
</dbReference>
<dbReference type="GO" id="GO:0016757">
    <property type="term" value="F:glycosyltransferase activity"/>
    <property type="evidence" value="ECO:0007669"/>
    <property type="project" value="InterPro"/>
</dbReference>
<keyword evidence="4" id="KW-1185">Reference proteome</keyword>
<evidence type="ECO:0000259" key="2">
    <source>
        <dbReference type="Pfam" id="PF13439"/>
    </source>
</evidence>
<protein>
    <submittedName>
        <fullName evidence="3">Glycosyl transferase group 1</fullName>
    </submittedName>
</protein>
<dbReference type="STRING" id="521011.Mpal_1998"/>
<dbReference type="PANTHER" id="PTHR45947">
    <property type="entry name" value="SULFOQUINOVOSYL TRANSFERASE SQD2"/>
    <property type="match status" value="1"/>
</dbReference>
<dbReference type="InterPro" id="IPR028098">
    <property type="entry name" value="Glyco_trans_4-like_N"/>
</dbReference>
<dbReference type="CDD" id="cd03801">
    <property type="entry name" value="GT4_PimA-like"/>
    <property type="match status" value="1"/>
</dbReference>
<organism evidence="3 4">
    <name type="scientific">Methanosphaerula palustris (strain ATCC BAA-1556 / DSM 19958 / E1-9c)</name>
    <dbReference type="NCBI Taxonomy" id="521011"/>
    <lineage>
        <taxon>Archaea</taxon>
        <taxon>Methanobacteriati</taxon>
        <taxon>Methanobacteriota</taxon>
        <taxon>Stenosarchaea group</taxon>
        <taxon>Methanomicrobia</taxon>
        <taxon>Methanomicrobiales</taxon>
        <taxon>Methanoregulaceae</taxon>
        <taxon>Methanosphaerula</taxon>
    </lineage>
</organism>
<dbReference type="KEGG" id="mpl:Mpal_1998"/>
<dbReference type="SUPFAM" id="SSF53756">
    <property type="entry name" value="UDP-Glycosyltransferase/glycogen phosphorylase"/>
    <property type="match status" value="1"/>
</dbReference>
<gene>
    <name evidence="3" type="ordered locus">Mpal_1998</name>
</gene>
<name>B8GDF0_METPE</name>
<keyword evidence="3" id="KW-0808">Transferase</keyword>
<dbReference type="InterPro" id="IPR050194">
    <property type="entry name" value="Glycosyltransferase_grp1"/>
</dbReference>
<dbReference type="RefSeq" id="WP_012618620.1">
    <property type="nucleotide sequence ID" value="NC_011832.1"/>
</dbReference>
<sequence length="379" mass="43067">MKILRVASDLYPTTVGGYGIHVHEMSKMQATLGHDVTVVTSNPNGLPEEEYVDGYRVLRFNHAIKMVGNTISPTMMFRLLEMRNDYDIIHAHSHLFFPTNVCALVKRYGSSPLVITNHGIMSASAPQWLNISYMSTIGKWTLNSADRVICYTDIERRRLIEEFGINKPEVVVIPNGVNTEVFHPDDSKVDERYFTLLWVGRIVKGKGVEFLIHAAHRVLEKIPNLRILVIGEGPERDEIWKLVNEYHMTNIVTILPFMSYDAIPLLYQRSDVLVLPSLQEGVPRTMLEAMASGKPVIISEFDHLKDLAEGAALMFPKGDVAALAEKILLLEQDRERVHRMGVCGRERILAQNSWKNTVLRTITLYQELLSQDQSPVKRH</sequence>
<dbReference type="CAZy" id="GT4">
    <property type="family name" value="Glycosyltransferase Family 4"/>
</dbReference>
<dbReference type="Gene3D" id="3.40.50.2000">
    <property type="entry name" value="Glycogen Phosphorylase B"/>
    <property type="match status" value="2"/>
</dbReference>
<dbReference type="AlphaFoldDB" id="B8GDF0"/>
<dbReference type="HOGENOM" id="CLU_009583_2_1_2"/>
<reference evidence="3 4" key="1">
    <citation type="journal article" date="2015" name="Genome Announc.">
        <title>Complete Genome Sequence of Methanosphaerula palustris E1-9CT, a Hydrogenotrophic Methanogen Isolated from a Minerotrophic Fen Peatland.</title>
        <authorList>
            <person name="Cadillo-Quiroz H."/>
            <person name="Browne P."/>
            <person name="Kyrpides N."/>
            <person name="Woyke T."/>
            <person name="Goodwin L."/>
            <person name="Detter C."/>
            <person name="Yavitt J.B."/>
            <person name="Zinder S.H."/>
        </authorList>
    </citation>
    <scope>NUCLEOTIDE SEQUENCE [LARGE SCALE GENOMIC DNA]</scope>
    <source>
        <strain evidence="4">ATCC BAA-1556 / DSM 19958 / E1-9c</strain>
    </source>
</reference>